<gene>
    <name evidence="2" type="ORF">GCM10010446_23260</name>
</gene>
<dbReference type="Proteomes" id="UP001500403">
    <property type="component" value="Unassembled WGS sequence"/>
</dbReference>
<sequence>MNGYAAVFEVAITAQRSLGGMGAVEDIGIVHAAETDGTGRAPERQTLCGMDTTNMQPAPLDQPATPWDTWIPPLPGPAEACRECDRLASAPRP</sequence>
<reference evidence="3" key="1">
    <citation type="journal article" date="2019" name="Int. J. Syst. Evol. Microbiol.">
        <title>The Global Catalogue of Microorganisms (GCM) 10K type strain sequencing project: providing services to taxonomists for standard genome sequencing and annotation.</title>
        <authorList>
            <consortium name="The Broad Institute Genomics Platform"/>
            <consortium name="The Broad Institute Genome Sequencing Center for Infectious Disease"/>
            <person name="Wu L."/>
            <person name="Ma J."/>
        </authorList>
    </citation>
    <scope>NUCLEOTIDE SEQUENCE [LARGE SCALE GENOMIC DNA]</scope>
    <source>
        <strain evidence="3">JCM 9088</strain>
    </source>
</reference>
<dbReference type="RefSeq" id="WP_344494146.1">
    <property type="nucleotide sequence ID" value="NZ_BAAAUD010000021.1"/>
</dbReference>
<name>A0ABP6JLM3_9ACTN</name>
<proteinExistence type="predicted"/>
<dbReference type="EMBL" id="BAAAUD010000021">
    <property type="protein sequence ID" value="GAA2937341.1"/>
    <property type="molecule type" value="Genomic_DNA"/>
</dbReference>
<evidence type="ECO:0000256" key="1">
    <source>
        <dbReference type="SAM" id="MobiDB-lite"/>
    </source>
</evidence>
<organism evidence="2 3">
    <name type="scientific">Streptomyces enissocaesilis</name>
    <dbReference type="NCBI Taxonomy" id="332589"/>
    <lineage>
        <taxon>Bacteria</taxon>
        <taxon>Bacillati</taxon>
        <taxon>Actinomycetota</taxon>
        <taxon>Actinomycetes</taxon>
        <taxon>Kitasatosporales</taxon>
        <taxon>Streptomycetaceae</taxon>
        <taxon>Streptomyces</taxon>
        <taxon>Streptomyces rochei group</taxon>
    </lineage>
</organism>
<accession>A0ABP6JLM3</accession>
<keyword evidence="3" id="KW-1185">Reference proteome</keyword>
<protein>
    <submittedName>
        <fullName evidence="2">Uncharacterized protein</fullName>
    </submittedName>
</protein>
<feature type="region of interest" description="Disordered" evidence="1">
    <location>
        <begin position="49"/>
        <end position="76"/>
    </location>
</feature>
<evidence type="ECO:0000313" key="2">
    <source>
        <dbReference type="EMBL" id="GAA2937341.1"/>
    </source>
</evidence>
<evidence type="ECO:0000313" key="3">
    <source>
        <dbReference type="Proteomes" id="UP001500403"/>
    </source>
</evidence>
<comment type="caution">
    <text evidence="2">The sequence shown here is derived from an EMBL/GenBank/DDBJ whole genome shotgun (WGS) entry which is preliminary data.</text>
</comment>